<proteinExistence type="inferred from homology"/>
<keyword evidence="3" id="KW-0479">Metal-binding</keyword>
<dbReference type="PANTHER" id="PTHR47953:SF16">
    <property type="entry name" value="CYTOCHROME P450 71D8"/>
    <property type="match status" value="1"/>
</dbReference>
<dbReference type="InterPro" id="IPR052306">
    <property type="entry name" value="CYP450_71D"/>
</dbReference>
<accession>A0AA89ACG9</accession>
<reference evidence="7" key="1">
    <citation type="submission" date="2022-12" db="EMBL/GenBank/DDBJ databases">
        <title>Draft genome assemblies for two species of Escallonia (Escalloniales).</title>
        <authorList>
            <person name="Chanderbali A."/>
            <person name="Dervinis C."/>
            <person name="Anghel I."/>
            <person name="Soltis D."/>
            <person name="Soltis P."/>
            <person name="Zapata F."/>
        </authorList>
    </citation>
    <scope>NUCLEOTIDE SEQUENCE</scope>
    <source>
        <strain evidence="7">UCBG64.0493</strain>
        <tissue evidence="7">Leaf</tissue>
    </source>
</reference>
<keyword evidence="4" id="KW-0560">Oxidoreductase</keyword>
<evidence type="ECO:0000256" key="2">
    <source>
        <dbReference type="ARBA" id="ARBA00022617"/>
    </source>
</evidence>
<dbReference type="GO" id="GO:0046872">
    <property type="term" value="F:metal ion binding"/>
    <property type="evidence" value="ECO:0007669"/>
    <property type="project" value="UniProtKB-KW"/>
</dbReference>
<sequence length="98" mass="10935">MCPGVSLGLANVEFPLAALLYHFNRKLPSGIKAEDLDITENVGAAAGRRKNLISMISKPPNNDLNWWQFGVFIDKIDEVLHIAIHVTIAFGFCDWRIV</sequence>
<dbReference type="AlphaFoldDB" id="A0AA89ACG9"/>
<comment type="caution">
    <text evidence="7">The sequence shown here is derived from an EMBL/GenBank/DDBJ whole genome shotgun (WGS) entry which is preliminary data.</text>
</comment>
<dbReference type="GO" id="GO:0004497">
    <property type="term" value="F:monooxygenase activity"/>
    <property type="evidence" value="ECO:0007669"/>
    <property type="project" value="UniProtKB-KW"/>
</dbReference>
<evidence type="ECO:0000256" key="1">
    <source>
        <dbReference type="ARBA" id="ARBA00010617"/>
    </source>
</evidence>
<dbReference type="EMBL" id="JAVXUP010003750">
    <property type="protein sequence ID" value="KAK2998228.1"/>
    <property type="molecule type" value="Genomic_DNA"/>
</dbReference>
<organism evidence="7 8">
    <name type="scientific">Escallonia herrerae</name>
    <dbReference type="NCBI Taxonomy" id="1293975"/>
    <lineage>
        <taxon>Eukaryota</taxon>
        <taxon>Viridiplantae</taxon>
        <taxon>Streptophyta</taxon>
        <taxon>Embryophyta</taxon>
        <taxon>Tracheophyta</taxon>
        <taxon>Spermatophyta</taxon>
        <taxon>Magnoliopsida</taxon>
        <taxon>eudicotyledons</taxon>
        <taxon>Gunneridae</taxon>
        <taxon>Pentapetalae</taxon>
        <taxon>asterids</taxon>
        <taxon>campanulids</taxon>
        <taxon>Escalloniales</taxon>
        <taxon>Escalloniaceae</taxon>
        <taxon>Escallonia</taxon>
    </lineage>
</organism>
<keyword evidence="5" id="KW-0408">Iron</keyword>
<comment type="similarity">
    <text evidence="1">Belongs to the cytochrome P450 family.</text>
</comment>
<dbReference type="Proteomes" id="UP001188597">
    <property type="component" value="Unassembled WGS sequence"/>
</dbReference>
<evidence type="ECO:0000256" key="5">
    <source>
        <dbReference type="ARBA" id="ARBA00023004"/>
    </source>
</evidence>
<evidence type="ECO:0000256" key="3">
    <source>
        <dbReference type="ARBA" id="ARBA00022723"/>
    </source>
</evidence>
<keyword evidence="2" id="KW-0349">Heme</keyword>
<gene>
    <name evidence="7" type="ORF">RJ639_022694</name>
</gene>
<name>A0AA89ACG9_9ASTE</name>
<evidence type="ECO:0000256" key="4">
    <source>
        <dbReference type="ARBA" id="ARBA00023002"/>
    </source>
</evidence>
<evidence type="ECO:0000313" key="8">
    <source>
        <dbReference type="Proteomes" id="UP001188597"/>
    </source>
</evidence>
<protein>
    <recommendedName>
        <fullName evidence="9">Cytochrome P450</fullName>
    </recommendedName>
</protein>
<evidence type="ECO:0000256" key="6">
    <source>
        <dbReference type="ARBA" id="ARBA00023033"/>
    </source>
</evidence>
<keyword evidence="8" id="KW-1185">Reference proteome</keyword>
<evidence type="ECO:0000313" key="7">
    <source>
        <dbReference type="EMBL" id="KAK2998228.1"/>
    </source>
</evidence>
<keyword evidence="6" id="KW-0503">Monooxygenase</keyword>
<dbReference type="PANTHER" id="PTHR47953">
    <property type="entry name" value="OS08G0105600 PROTEIN"/>
    <property type="match status" value="1"/>
</dbReference>
<evidence type="ECO:0008006" key="9">
    <source>
        <dbReference type="Google" id="ProtNLM"/>
    </source>
</evidence>